<evidence type="ECO:0000313" key="7">
    <source>
        <dbReference type="Proteomes" id="UP000016057"/>
    </source>
</evidence>
<protein>
    <submittedName>
        <fullName evidence="6">NAD(FAD)-utilizing dehydrogenase</fullName>
    </submittedName>
</protein>
<dbReference type="NCBIfam" id="TIGR00275">
    <property type="entry name" value="aminoacetone oxidase family FAD-binding enzyme"/>
    <property type="match status" value="1"/>
</dbReference>
<evidence type="ECO:0000313" key="6">
    <source>
        <dbReference type="EMBL" id="EKU27804.1"/>
    </source>
</evidence>
<dbReference type="Gene3D" id="2.40.30.10">
    <property type="entry name" value="Translation factors"/>
    <property type="match status" value="1"/>
</dbReference>
<dbReference type="RefSeq" id="WP_009488543.1">
    <property type="nucleotide sequence ID" value="NZ_AMYT01000008.1"/>
</dbReference>
<dbReference type="Pfam" id="PF22780">
    <property type="entry name" value="HI0933_like_1st"/>
    <property type="match status" value="1"/>
</dbReference>
<keyword evidence="7" id="KW-1185">Reference proteome</keyword>
<dbReference type="OrthoDB" id="9773233at2"/>
<dbReference type="InterPro" id="IPR036188">
    <property type="entry name" value="FAD/NAD-bd_sf"/>
</dbReference>
<feature type="domain" description="RsdA/BaiN/AoA(So)-like insert" evidence="5">
    <location>
        <begin position="190"/>
        <end position="356"/>
    </location>
</feature>
<accession>K8Z9S2</accession>
<dbReference type="PANTHER" id="PTHR42887">
    <property type="entry name" value="OS12G0638800 PROTEIN"/>
    <property type="match status" value="1"/>
</dbReference>
<dbReference type="SUPFAM" id="SSF160996">
    <property type="entry name" value="HI0933 insert domain-like"/>
    <property type="match status" value="1"/>
</dbReference>
<organism evidence="6 7">
    <name type="scientific">Catellicoccus marimammalium M35/04/3</name>
    <dbReference type="NCBI Taxonomy" id="1234409"/>
    <lineage>
        <taxon>Bacteria</taxon>
        <taxon>Bacillati</taxon>
        <taxon>Bacillota</taxon>
        <taxon>Bacilli</taxon>
        <taxon>Lactobacillales</taxon>
        <taxon>Enterococcaceae</taxon>
        <taxon>Catellicoccus</taxon>
    </lineage>
</organism>
<dbReference type="PANTHER" id="PTHR42887:SF2">
    <property type="entry name" value="OS12G0638800 PROTEIN"/>
    <property type="match status" value="1"/>
</dbReference>
<dbReference type="Gene3D" id="3.50.50.60">
    <property type="entry name" value="FAD/NAD(P)-binding domain"/>
    <property type="match status" value="1"/>
</dbReference>
<reference evidence="6 7" key="1">
    <citation type="journal article" date="2013" name="Genome Announc.">
        <title>Draft Genome Sequence of Catellicoccus marimammalium, a Novel Species Commonly Found in Gull Feces.</title>
        <authorList>
            <person name="Weigand M.R."/>
            <person name="Ryu H."/>
            <person name="Bozcek L."/>
            <person name="Konstantinidis K.T."/>
            <person name="Santo Domingo J.W."/>
        </authorList>
    </citation>
    <scope>NUCLEOTIDE SEQUENCE [LARGE SCALE GENOMIC DNA]</scope>
    <source>
        <strain evidence="6 7">M35/04/3</strain>
    </source>
</reference>
<feature type="domain" description="RsdA/BaiN/AoA(So)-like Rossmann fold-like" evidence="4">
    <location>
        <begin position="4"/>
        <end position="409"/>
    </location>
</feature>
<dbReference type="STRING" id="1234409.C683_0269"/>
<dbReference type="Gene3D" id="1.10.8.260">
    <property type="entry name" value="HI0933 insert domain-like"/>
    <property type="match status" value="1"/>
</dbReference>
<dbReference type="InterPro" id="IPR023166">
    <property type="entry name" value="BaiN-like_dom_sf"/>
</dbReference>
<dbReference type="SUPFAM" id="SSF51905">
    <property type="entry name" value="FAD/NAD(P)-binding domain"/>
    <property type="match status" value="1"/>
</dbReference>
<keyword evidence="3" id="KW-0274">FAD</keyword>
<evidence type="ECO:0000256" key="1">
    <source>
        <dbReference type="ARBA" id="ARBA00001974"/>
    </source>
</evidence>
<name>K8Z9S2_9ENTE</name>
<dbReference type="AlphaFoldDB" id="K8Z9S2"/>
<dbReference type="eggNOG" id="COG2081">
    <property type="taxonomic scope" value="Bacteria"/>
</dbReference>
<evidence type="ECO:0000259" key="4">
    <source>
        <dbReference type="Pfam" id="PF03486"/>
    </source>
</evidence>
<proteinExistence type="predicted"/>
<keyword evidence="2" id="KW-0285">Flavoprotein</keyword>
<dbReference type="PATRIC" id="fig|1234409.3.peg.240"/>
<sequence length="420" mass="46859">MIYDVIIIGAGAAGLFASVAASQEGASVLVLEKNKKAGKKLRLTGGGRCNVTSTLSIDEIIENIPGNGKFLYSTFSQFNNQDLLTFFPEHHVPLKEEDHGRVFPTTDKARTIVECLENTAKEQGAEFKFQTEVQSIREENGLWYVKTEQESFCAYTLIIATGGCTYRQTGSTGDGYRFAKGQGHTVTPLYPTEAPLISEEAFIKDRTLQGISLREVALTVWNEQGKKVITHQHDLLFTHFGLSGPAALRCSMFINQLLRTQKEVIVTVNFHPEKSETDWQKYFQTKQKEAGKKSVKNAWNDQFQERVLLFLCEQSGIDPQQPVQQITPAQYETFYQKMTALPLSIVRTYPLEKAFVTGGGVSLKEITPKTLESKKKQNLFFAGEVLDINAYTGGFNLTAAFCMGYVAGKQAATLASYYHY</sequence>
<comment type="caution">
    <text evidence="6">The sequence shown here is derived from an EMBL/GenBank/DDBJ whole genome shotgun (WGS) entry which is preliminary data.</text>
</comment>
<evidence type="ECO:0000256" key="3">
    <source>
        <dbReference type="ARBA" id="ARBA00022827"/>
    </source>
</evidence>
<evidence type="ECO:0000259" key="5">
    <source>
        <dbReference type="Pfam" id="PF22780"/>
    </source>
</evidence>
<dbReference type="InterPro" id="IPR004792">
    <property type="entry name" value="BaiN-like"/>
</dbReference>
<dbReference type="InterPro" id="IPR057661">
    <property type="entry name" value="RsdA/BaiN/AoA(So)_Rossmann"/>
</dbReference>
<dbReference type="Pfam" id="PF03486">
    <property type="entry name" value="HI0933_like"/>
    <property type="match status" value="1"/>
</dbReference>
<dbReference type="PRINTS" id="PR00411">
    <property type="entry name" value="PNDRDTASEI"/>
</dbReference>
<dbReference type="Proteomes" id="UP000016057">
    <property type="component" value="Unassembled WGS sequence"/>
</dbReference>
<comment type="cofactor">
    <cofactor evidence="1">
        <name>FAD</name>
        <dbReference type="ChEBI" id="CHEBI:57692"/>
    </cofactor>
</comment>
<gene>
    <name evidence="6" type="ORF">C683_0269</name>
</gene>
<dbReference type="InterPro" id="IPR055178">
    <property type="entry name" value="RsdA/BaiN/AoA(So)-like_dom"/>
</dbReference>
<dbReference type="EMBL" id="AMYT01000008">
    <property type="protein sequence ID" value="EKU27804.1"/>
    <property type="molecule type" value="Genomic_DNA"/>
</dbReference>
<evidence type="ECO:0000256" key="2">
    <source>
        <dbReference type="ARBA" id="ARBA00022630"/>
    </source>
</evidence>